<dbReference type="AlphaFoldDB" id="A0A6A2ZUT5"/>
<keyword evidence="3" id="KW-1185">Reference proteome</keyword>
<dbReference type="Proteomes" id="UP000436088">
    <property type="component" value="Unassembled WGS sequence"/>
</dbReference>
<dbReference type="InterPro" id="IPR044730">
    <property type="entry name" value="RNase_H-like_dom_plant"/>
</dbReference>
<evidence type="ECO:0000259" key="1">
    <source>
        <dbReference type="Pfam" id="PF13456"/>
    </source>
</evidence>
<dbReference type="GO" id="GO:0004523">
    <property type="term" value="F:RNA-DNA hybrid ribonuclease activity"/>
    <property type="evidence" value="ECO:0007669"/>
    <property type="project" value="InterPro"/>
</dbReference>
<comment type="caution">
    <text evidence="2">The sequence shown here is derived from an EMBL/GenBank/DDBJ whole genome shotgun (WGS) entry which is preliminary data.</text>
</comment>
<organism evidence="2 3">
    <name type="scientific">Hibiscus syriacus</name>
    <name type="common">Rose of Sharon</name>
    <dbReference type="NCBI Taxonomy" id="106335"/>
    <lineage>
        <taxon>Eukaryota</taxon>
        <taxon>Viridiplantae</taxon>
        <taxon>Streptophyta</taxon>
        <taxon>Embryophyta</taxon>
        <taxon>Tracheophyta</taxon>
        <taxon>Spermatophyta</taxon>
        <taxon>Magnoliopsida</taxon>
        <taxon>eudicotyledons</taxon>
        <taxon>Gunneridae</taxon>
        <taxon>Pentapetalae</taxon>
        <taxon>rosids</taxon>
        <taxon>malvids</taxon>
        <taxon>Malvales</taxon>
        <taxon>Malvaceae</taxon>
        <taxon>Malvoideae</taxon>
        <taxon>Hibiscus</taxon>
    </lineage>
</organism>
<dbReference type="CDD" id="cd06222">
    <property type="entry name" value="RNase_H_like"/>
    <property type="match status" value="1"/>
</dbReference>
<dbReference type="InterPro" id="IPR002156">
    <property type="entry name" value="RNaseH_domain"/>
</dbReference>
<feature type="domain" description="RNase H type-1" evidence="1">
    <location>
        <begin position="303"/>
        <end position="361"/>
    </location>
</feature>
<evidence type="ECO:0000313" key="2">
    <source>
        <dbReference type="EMBL" id="KAE8695670.1"/>
    </source>
</evidence>
<name>A0A6A2ZUT5_HIBSY</name>
<dbReference type="PANTHER" id="PTHR33116">
    <property type="entry name" value="REVERSE TRANSCRIPTASE ZINC-BINDING DOMAIN-CONTAINING PROTEIN-RELATED-RELATED"/>
    <property type="match status" value="1"/>
</dbReference>
<evidence type="ECO:0000313" key="3">
    <source>
        <dbReference type="Proteomes" id="UP000436088"/>
    </source>
</evidence>
<accession>A0A6A2ZUT5</accession>
<dbReference type="PANTHER" id="PTHR33116:SF86">
    <property type="entry name" value="REVERSE TRANSCRIPTASE DOMAIN-CONTAINING PROTEIN"/>
    <property type="match status" value="1"/>
</dbReference>
<sequence>MPLYHCHGRGNVAGRYTVTDAYVGTRLVFGAIGDLMVARVSSNRSWHMGCPHVNPTKTHLFFSKNVDINAQSAITTGFGICVVDDSGRYLGAAKSLSLAGRITLAKTVLQVIPVYVLQSTWIPKGDCDDMEKVIRSFVWGSSDEKRNISLINWPTMQTPTEEGGLDFKVDKGPLWVHCVHKGQLVPTPISSWVTDDACWDRGRLQAVLPAYAIRRIEAVLPPREELVLEWDLLFAIICWSLWNKRNRWIFYEDHVEIVPLLDSCLKLYQEVGKMAANYDIVVKPTVHNESNLCKQRKPPMGWVRERDEAAACGGIIQNDQGEWIFGFSRSLGVCSPFWTELWALHDGLKHVWSLGFRKIEV</sequence>
<dbReference type="GO" id="GO:0003676">
    <property type="term" value="F:nucleic acid binding"/>
    <property type="evidence" value="ECO:0007669"/>
    <property type="project" value="InterPro"/>
</dbReference>
<proteinExistence type="predicted"/>
<dbReference type="EMBL" id="VEPZ02001077">
    <property type="protein sequence ID" value="KAE8695670.1"/>
    <property type="molecule type" value="Genomic_DNA"/>
</dbReference>
<gene>
    <name evidence="2" type="ORF">F3Y22_tig00110694pilonHSYRG00213</name>
</gene>
<reference evidence="2" key="1">
    <citation type="submission" date="2019-09" db="EMBL/GenBank/DDBJ databases">
        <title>Draft genome information of white flower Hibiscus syriacus.</title>
        <authorList>
            <person name="Kim Y.-M."/>
        </authorList>
    </citation>
    <scope>NUCLEOTIDE SEQUENCE [LARGE SCALE GENOMIC DNA]</scope>
    <source>
        <strain evidence="2">YM2019G1</strain>
    </source>
</reference>
<protein>
    <recommendedName>
        <fullName evidence="1">RNase H type-1 domain-containing protein</fullName>
    </recommendedName>
</protein>
<dbReference type="Pfam" id="PF13456">
    <property type="entry name" value="RVT_3"/>
    <property type="match status" value="1"/>
</dbReference>